<organism evidence="5 6">
    <name type="scientific">Allomesorhizobium camelthorni</name>
    <dbReference type="NCBI Taxonomy" id="475069"/>
    <lineage>
        <taxon>Bacteria</taxon>
        <taxon>Pseudomonadati</taxon>
        <taxon>Pseudomonadota</taxon>
        <taxon>Alphaproteobacteria</taxon>
        <taxon>Hyphomicrobiales</taxon>
        <taxon>Phyllobacteriaceae</taxon>
        <taxon>Allomesorhizobium</taxon>
    </lineage>
</organism>
<keyword evidence="3" id="KW-0456">Lyase</keyword>
<evidence type="ECO:0000256" key="2">
    <source>
        <dbReference type="ARBA" id="ARBA00023098"/>
    </source>
</evidence>
<dbReference type="InterPro" id="IPR018376">
    <property type="entry name" value="Enoyl-CoA_hyd/isom_CS"/>
</dbReference>
<dbReference type="RefSeq" id="WP_165033013.1">
    <property type="nucleotide sequence ID" value="NZ_JAAKZF010000060.1"/>
</dbReference>
<dbReference type="Pfam" id="PF00378">
    <property type="entry name" value="ECH_1"/>
    <property type="match status" value="1"/>
</dbReference>
<evidence type="ECO:0000256" key="4">
    <source>
        <dbReference type="RuleBase" id="RU003707"/>
    </source>
</evidence>
<protein>
    <submittedName>
        <fullName evidence="5">Crotonase/enoyl-CoA hydratase family protein</fullName>
    </submittedName>
</protein>
<keyword evidence="2" id="KW-0443">Lipid metabolism</keyword>
<dbReference type="NCBIfam" id="NF006100">
    <property type="entry name" value="PRK08252.1"/>
    <property type="match status" value="1"/>
</dbReference>
<dbReference type="EMBL" id="JAAKZF010000060">
    <property type="protein sequence ID" value="NGO54682.1"/>
    <property type="molecule type" value="Genomic_DNA"/>
</dbReference>
<reference evidence="5 6" key="1">
    <citation type="submission" date="2020-02" db="EMBL/GenBank/DDBJ databases">
        <title>Genome sequence of strain CCNWXJ40-4.</title>
        <authorList>
            <person name="Gao J."/>
            <person name="Sun J."/>
        </authorList>
    </citation>
    <scope>NUCLEOTIDE SEQUENCE [LARGE SCALE GENOMIC DNA]</scope>
    <source>
        <strain evidence="5 6">CCNWXJ 40-4</strain>
    </source>
</reference>
<dbReference type="CDD" id="cd06558">
    <property type="entry name" value="crotonase-like"/>
    <property type="match status" value="1"/>
</dbReference>
<dbReference type="Proteomes" id="UP001642900">
    <property type="component" value="Unassembled WGS sequence"/>
</dbReference>
<evidence type="ECO:0000313" key="6">
    <source>
        <dbReference type="Proteomes" id="UP001642900"/>
    </source>
</evidence>
<sequence>MSEEYSQVLTERRGHILVITINRPKVRNAFDIATTVAMQAAMDLLDNEDDLFVGVLTGAGGNFSSGMDLKAAERDGPPPALERGDFGIMGRPPSKPLIAAVEGYALAGGFETCLACDMIVAARDAKFGLPEVRHNLLATNGLIRLPRRMPYHLAMELCLTGAFKDAPYLERFGIVNYLTEPGKALEEALKLAESLLENGPLAVAASKEIIFQLFNRDAEADEKQLIELPIAKKVFNSEDEREGLRAFAEKRKPVWKGR</sequence>
<evidence type="ECO:0000313" key="5">
    <source>
        <dbReference type="EMBL" id="NGO54682.1"/>
    </source>
</evidence>
<dbReference type="InterPro" id="IPR014748">
    <property type="entry name" value="Enoyl-CoA_hydra_C"/>
</dbReference>
<name>A0A6G4WIQ5_9HYPH</name>
<dbReference type="PANTHER" id="PTHR11941">
    <property type="entry name" value="ENOYL-COA HYDRATASE-RELATED"/>
    <property type="match status" value="1"/>
</dbReference>
<dbReference type="Gene3D" id="1.10.12.10">
    <property type="entry name" value="Lyase 2-enoyl-coa Hydratase, Chain A, domain 2"/>
    <property type="match status" value="1"/>
</dbReference>
<dbReference type="GO" id="GO:0016829">
    <property type="term" value="F:lyase activity"/>
    <property type="evidence" value="ECO:0007669"/>
    <property type="project" value="UniProtKB-KW"/>
</dbReference>
<keyword evidence="6" id="KW-1185">Reference proteome</keyword>
<dbReference type="InterPro" id="IPR029045">
    <property type="entry name" value="ClpP/crotonase-like_dom_sf"/>
</dbReference>
<accession>A0A6G4WIQ5</accession>
<dbReference type="PANTHER" id="PTHR11941:SF169">
    <property type="entry name" value="(7AS)-7A-METHYL-1,5-DIOXO-2,3,5,6,7,7A-HEXAHYDRO-1H-INDENE-CARBOXYL-COA HYDROLASE"/>
    <property type="match status" value="1"/>
</dbReference>
<dbReference type="GO" id="GO:0006635">
    <property type="term" value="P:fatty acid beta-oxidation"/>
    <property type="evidence" value="ECO:0007669"/>
    <property type="project" value="TreeGrafter"/>
</dbReference>
<dbReference type="SUPFAM" id="SSF52096">
    <property type="entry name" value="ClpP/crotonase"/>
    <property type="match status" value="1"/>
</dbReference>
<evidence type="ECO:0000256" key="1">
    <source>
        <dbReference type="ARBA" id="ARBA00005254"/>
    </source>
</evidence>
<evidence type="ECO:0000256" key="3">
    <source>
        <dbReference type="ARBA" id="ARBA00023239"/>
    </source>
</evidence>
<dbReference type="InterPro" id="IPR001753">
    <property type="entry name" value="Enoyl-CoA_hydra/iso"/>
</dbReference>
<dbReference type="PROSITE" id="PS00166">
    <property type="entry name" value="ENOYL_COA_HYDRATASE"/>
    <property type="match status" value="1"/>
</dbReference>
<proteinExistence type="inferred from homology"/>
<comment type="similarity">
    <text evidence="1 4">Belongs to the enoyl-CoA hydratase/isomerase family.</text>
</comment>
<comment type="caution">
    <text evidence="5">The sequence shown here is derived from an EMBL/GenBank/DDBJ whole genome shotgun (WGS) entry which is preliminary data.</text>
</comment>
<gene>
    <name evidence="5" type="ORF">G6N73_26780</name>
</gene>
<dbReference type="AlphaFoldDB" id="A0A6G4WIQ5"/>
<dbReference type="Gene3D" id="3.90.226.10">
    <property type="entry name" value="2-enoyl-CoA Hydratase, Chain A, domain 1"/>
    <property type="match status" value="1"/>
</dbReference>